<name>A0ABQ9HYY2_9NEOP</name>
<sequence length="286" mass="32429">MSTDKQDKGNEVEMEVSETILLSTSTGKPEVIPKLLPSTITNHDTPSNVPANVDDAVTSRPMSANKYLNTSSGPFVAFIEGRDKNVANLHPIHIGKRFVDEVQVVYKPTKLIYLTFQGQLLPDRILIYKHYFHMKPKIQWIIQCAKCCRFGFSDQIFRSNKLCCPRCGEDHSLAVCSAPIYHCPNCPGPHSGMDRDHCCLWTPELNIKYLMGTKKLTHRQAKLQLSHAPIPRNNMTLFSPHYSTALTVWPIFSSACTAIQQAYQSRPVNCHKKCWIFHCQDFYGSD</sequence>
<gene>
    <name evidence="1" type="ORF">PR048_009091</name>
</gene>
<reference evidence="1 2" key="1">
    <citation type="submission" date="2023-02" db="EMBL/GenBank/DDBJ databases">
        <title>LHISI_Scaffold_Assembly.</title>
        <authorList>
            <person name="Stuart O.P."/>
            <person name="Cleave R."/>
            <person name="Magrath M.J.L."/>
            <person name="Mikheyev A.S."/>
        </authorList>
    </citation>
    <scope>NUCLEOTIDE SEQUENCE [LARGE SCALE GENOMIC DNA]</scope>
    <source>
        <strain evidence="1">Daus_M_001</strain>
        <tissue evidence="1">Leg muscle</tissue>
    </source>
</reference>
<proteinExistence type="predicted"/>
<comment type="caution">
    <text evidence="1">The sequence shown here is derived from an EMBL/GenBank/DDBJ whole genome shotgun (WGS) entry which is preliminary data.</text>
</comment>
<dbReference type="EMBL" id="JARBHB010000003">
    <property type="protein sequence ID" value="KAJ8889591.1"/>
    <property type="molecule type" value="Genomic_DNA"/>
</dbReference>
<organism evidence="1 2">
    <name type="scientific">Dryococelus australis</name>
    <dbReference type="NCBI Taxonomy" id="614101"/>
    <lineage>
        <taxon>Eukaryota</taxon>
        <taxon>Metazoa</taxon>
        <taxon>Ecdysozoa</taxon>
        <taxon>Arthropoda</taxon>
        <taxon>Hexapoda</taxon>
        <taxon>Insecta</taxon>
        <taxon>Pterygota</taxon>
        <taxon>Neoptera</taxon>
        <taxon>Polyneoptera</taxon>
        <taxon>Phasmatodea</taxon>
        <taxon>Verophasmatodea</taxon>
        <taxon>Anareolatae</taxon>
        <taxon>Phasmatidae</taxon>
        <taxon>Eurycanthinae</taxon>
        <taxon>Dryococelus</taxon>
    </lineage>
</organism>
<evidence type="ECO:0000313" key="1">
    <source>
        <dbReference type="EMBL" id="KAJ8889591.1"/>
    </source>
</evidence>
<protein>
    <submittedName>
        <fullName evidence="1">Uncharacterized protein</fullName>
    </submittedName>
</protein>
<evidence type="ECO:0000313" key="2">
    <source>
        <dbReference type="Proteomes" id="UP001159363"/>
    </source>
</evidence>
<dbReference type="Proteomes" id="UP001159363">
    <property type="component" value="Chromosome 3"/>
</dbReference>
<accession>A0ABQ9HYY2</accession>
<keyword evidence="2" id="KW-1185">Reference proteome</keyword>